<dbReference type="EMBL" id="CAMXCT010003335">
    <property type="protein sequence ID" value="CAI4003918.1"/>
    <property type="molecule type" value="Genomic_DNA"/>
</dbReference>
<dbReference type="PROSITE" id="PS50222">
    <property type="entry name" value="EF_HAND_2"/>
    <property type="match status" value="1"/>
</dbReference>
<dbReference type="Gene3D" id="1.10.510.10">
    <property type="entry name" value="Transferase(Phosphotransferase) domain 1"/>
    <property type="match status" value="1"/>
</dbReference>
<dbReference type="SUPFAM" id="SSF52540">
    <property type="entry name" value="P-loop containing nucleoside triphosphate hydrolases"/>
    <property type="match status" value="2"/>
</dbReference>
<dbReference type="OrthoDB" id="10252227at2759"/>
<comment type="caution">
    <text evidence="8">The sequence shown here is derived from an EMBL/GenBank/DDBJ whole genome shotgun (WGS) entry which is preliminary data.</text>
</comment>
<keyword evidence="3" id="KW-0175">Coiled coil</keyword>
<dbReference type="GO" id="GO:0005509">
    <property type="term" value="F:calcium ion binding"/>
    <property type="evidence" value="ECO:0007669"/>
    <property type="project" value="InterPro"/>
</dbReference>
<evidence type="ECO:0000256" key="2">
    <source>
        <dbReference type="ARBA" id="ARBA00024334"/>
    </source>
</evidence>
<dbReference type="InterPro" id="IPR000330">
    <property type="entry name" value="SNF2_N"/>
</dbReference>
<dbReference type="Pfam" id="PF00176">
    <property type="entry name" value="SNF2-rel_dom"/>
    <property type="match status" value="1"/>
</dbReference>
<dbReference type="PROSITE" id="PS51192">
    <property type="entry name" value="HELICASE_ATP_BIND_1"/>
    <property type="match status" value="1"/>
</dbReference>
<dbReference type="Pfam" id="PF00271">
    <property type="entry name" value="Helicase_C"/>
    <property type="match status" value="1"/>
</dbReference>
<protein>
    <submittedName>
        <fullName evidence="9">Uncharacterized ATP-dependent helicase YwqA</fullName>
    </submittedName>
</protein>
<dbReference type="InterPro" id="IPR011009">
    <property type="entry name" value="Kinase-like_dom_sf"/>
</dbReference>
<feature type="domain" description="Protein kinase" evidence="4">
    <location>
        <begin position="14"/>
        <end position="316"/>
    </location>
</feature>
<dbReference type="InterPro" id="IPR018247">
    <property type="entry name" value="EF_Hand_1_Ca_BS"/>
</dbReference>
<dbReference type="PROSITE" id="PS50011">
    <property type="entry name" value="PROTEIN_KINASE_DOM"/>
    <property type="match status" value="1"/>
</dbReference>
<evidence type="ECO:0000256" key="1">
    <source>
        <dbReference type="ARBA" id="ARBA00022801"/>
    </source>
</evidence>
<dbReference type="GO" id="GO:0004672">
    <property type="term" value="F:protein kinase activity"/>
    <property type="evidence" value="ECO:0007669"/>
    <property type="project" value="InterPro"/>
</dbReference>
<evidence type="ECO:0000259" key="4">
    <source>
        <dbReference type="PROSITE" id="PS50011"/>
    </source>
</evidence>
<feature type="coiled-coil region" evidence="3">
    <location>
        <begin position="566"/>
        <end position="699"/>
    </location>
</feature>
<keyword evidence="9" id="KW-0067">ATP-binding</keyword>
<accession>A0A9P1D4V8</accession>
<dbReference type="InterPro" id="IPR002048">
    <property type="entry name" value="EF_hand_dom"/>
</dbReference>
<name>A0A9P1D4V8_9DINO</name>
<dbReference type="InterPro" id="IPR027417">
    <property type="entry name" value="P-loop_NTPase"/>
</dbReference>
<evidence type="ECO:0000313" key="10">
    <source>
        <dbReference type="Proteomes" id="UP001152797"/>
    </source>
</evidence>
<dbReference type="PANTHER" id="PTHR10799">
    <property type="entry name" value="SNF2/RAD54 HELICASE FAMILY"/>
    <property type="match status" value="1"/>
</dbReference>
<dbReference type="Proteomes" id="UP001152797">
    <property type="component" value="Unassembled WGS sequence"/>
</dbReference>
<organism evidence="8">
    <name type="scientific">Cladocopium goreaui</name>
    <dbReference type="NCBI Taxonomy" id="2562237"/>
    <lineage>
        <taxon>Eukaryota</taxon>
        <taxon>Sar</taxon>
        <taxon>Alveolata</taxon>
        <taxon>Dinophyceae</taxon>
        <taxon>Suessiales</taxon>
        <taxon>Symbiodiniaceae</taxon>
        <taxon>Cladocopium</taxon>
    </lineage>
</organism>
<proteinExistence type="inferred from homology"/>
<keyword evidence="10" id="KW-1185">Reference proteome</keyword>
<dbReference type="CDD" id="cd18793">
    <property type="entry name" value="SF2_C_SNF"/>
    <property type="match status" value="1"/>
</dbReference>
<dbReference type="Gene3D" id="3.40.50.300">
    <property type="entry name" value="P-loop containing nucleotide triphosphate hydrolases"/>
    <property type="match status" value="1"/>
</dbReference>
<dbReference type="SMART" id="SM00487">
    <property type="entry name" value="DEXDc"/>
    <property type="match status" value="1"/>
</dbReference>
<dbReference type="GO" id="GO:0004386">
    <property type="term" value="F:helicase activity"/>
    <property type="evidence" value="ECO:0007669"/>
    <property type="project" value="UniProtKB-KW"/>
</dbReference>
<dbReference type="SMART" id="SM00220">
    <property type="entry name" value="S_TKc"/>
    <property type="match status" value="1"/>
</dbReference>
<evidence type="ECO:0000259" key="7">
    <source>
        <dbReference type="PROSITE" id="PS51194"/>
    </source>
</evidence>
<dbReference type="GO" id="GO:0016787">
    <property type="term" value="F:hydrolase activity"/>
    <property type="evidence" value="ECO:0007669"/>
    <property type="project" value="UniProtKB-KW"/>
</dbReference>
<feature type="domain" description="Helicase C-terminal" evidence="7">
    <location>
        <begin position="1212"/>
        <end position="1369"/>
    </location>
</feature>
<dbReference type="EMBL" id="CAMXCT020003335">
    <property type="protein sequence ID" value="CAL1157293.1"/>
    <property type="molecule type" value="Genomic_DNA"/>
</dbReference>
<dbReference type="PROSITE" id="PS00108">
    <property type="entry name" value="PROTEIN_KINASE_ST"/>
    <property type="match status" value="1"/>
</dbReference>
<feature type="domain" description="Helicase ATP-binding" evidence="6">
    <location>
        <begin position="900"/>
        <end position="1064"/>
    </location>
</feature>
<keyword evidence="1" id="KW-0378">Hydrolase</keyword>
<dbReference type="InterPro" id="IPR038718">
    <property type="entry name" value="SNF2-like_sf"/>
</dbReference>
<dbReference type="Gene3D" id="3.40.50.10810">
    <property type="entry name" value="Tandem AAA-ATPase domain"/>
    <property type="match status" value="1"/>
</dbReference>
<feature type="domain" description="EF-hand" evidence="5">
    <location>
        <begin position="403"/>
        <end position="438"/>
    </location>
</feature>
<gene>
    <name evidence="8" type="ORF">C1SCF055_LOCUS29743</name>
</gene>
<keyword evidence="9" id="KW-0347">Helicase</keyword>
<dbReference type="SMART" id="SM00490">
    <property type="entry name" value="HELICc"/>
    <property type="match status" value="1"/>
</dbReference>
<evidence type="ECO:0000256" key="3">
    <source>
        <dbReference type="SAM" id="Coils"/>
    </source>
</evidence>
<comment type="similarity">
    <text evidence="2">Belongs to the protein kinase superfamily. Ser/Thr protein kinase family. CDPK subfamily.</text>
</comment>
<dbReference type="InterPro" id="IPR008271">
    <property type="entry name" value="Ser/Thr_kinase_AS"/>
</dbReference>
<dbReference type="InterPro" id="IPR000719">
    <property type="entry name" value="Prot_kinase_dom"/>
</dbReference>
<keyword evidence="9" id="KW-0547">Nucleotide-binding</keyword>
<evidence type="ECO:0000259" key="5">
    <source>
        <dbReference type="PROSITE" id="PS50222"/>
    </source>
</evidence>
<evidence type="ECO:0000313" key="8">
    <source>
        <dbReference type="EMBL" id="CAI4003918.1"/>
    </source>
</evidence>
<sequence>MAVHRQAQSWRAKYHSSQDLGEGATATVLRAETEKAPKEDSVLLLRCYSVSCEAPLGLTSVSGRPVAIKRFKKPATRSFQLELHALKRVGVHPNIVRLLESYSGSEDVLVLEYCDSLTLYDLIIKRYKTKIQFGRLLTSQLTQQLLLALEHVAKCGIIHQDVKPENLMLYDLSIEEERVHLKLGDFGWAVSHADPSMNSPEGAGSLWYAPPELNPPVEGVVCKSGAVLGKSDMWSAGVVIYVLLVGHNPFHGASKLKDSQKVEEEVLRLVAKGAFDKKSPPWLALPRDAKEFITQLLQPSPELRPSPAAARQHAYMSEQEQRGLPDLRGLSWAKRGGMQRLAWVAVAQACAESDLHGDLVQFAFASVAWDALDTPSSLASEKYIFCLAEKLSMKPAAWLKEGRWNDVCQLAFRYLDVDGDGLLSVKDLSKHIKEDNALHVATNWVNLWGDAKGLSEEDFQDALLCDQSEDSPLPSAPIGDLWQQMYLAEAARQPEPRPRPAAEPAAPAEFKAEVAENRLWQEMRRAEAYSQSNLAQQPSSRSKHSKCWNVRNLTHEKERFETIHGLNALRRELKRAQERESQEENRFAVLRLELLKQKSFITDEHGEGEDWQAVSEAASDLVENTAQALEQAEELHEQIRLNAATLKPGSEMVQSCADLQEAHETIIQLKKQLKQVEKRKEAARSLVLIQHEMDQLQNDTTRRRPSSSELEAKIQRLERNSLFTEIVKAESEAEGLPEVVLQVKPSKELRKMRGQHMPLKEVLGQLETEWAFHFKLEENALTLPVKPFMMALKARSPSNDKHNDKVILVLMSPSDLASKYLEVDVSSAQTVQRYGKKPPDAVPTALQLIRSLLGFNSQVFLMAAVQQLIRKALQCRAVEVPQNLQAKLRKYQAQGFRWLASNAENGIGSLLADDMGLGKTLQSAVLLQYLRDEGHITAEKPALVVVPFSVLRNWQSELRRWTPSVRTQLYHGKDRSLEGDTGEVLITTYGVVQTDQEMLSGFSFACIVLDEGQYIKNRKSLTAQAVKKVAAECGSSCARVALTGTPIENHLGELFSIFEFLNPGFLGSKEEFLKNFNQPLQKASGREAALARFRALVGPFMLRRLKDDKAIAPELPDKVEYEYMVEMTEEQSELYTAWTEKLLQKVPREGAIPDTNVQELQEGKSSSSGRYWAVFTLLHRLQQVVNHPAAMPREHQLKAHAHDVSKSGKMTKLLELLQSIWEDSQEKVLIFTQYRDTQQLLAELLGKHFPDLRPLLFHGGLNSDQRQKAVDAFSGDASCRVLILTLKAGGIGLNLTAASHVVHFDRCWNPAKEAQATDRAHRIGQHRTVLVHRFTTMGSFEERLAQIVAGKKFLADSTMSRNSSSGDIAQAISGLSDSQLRQLFNLTQSNG</sequence>
<dbReference type="EMBL" id="CAMXCT030003335">
    <property type="protein sequence ID" value="CAL4791230.1"/>
    <property type="molecule type" value="Genomic_DNA"/>
</dbReference>
<dbReference type="PROSITE" id="PS51194">
    <property type="entry name" value="HELICASE_CTER"/>
    <property type="match status" value="1"/>
</dbReference>
<evidence type="ECO:0000313" key="9">
    <source>
        <dbReference type="EMBL" id="CAL4791230.1"/>
    </source>
</evidence>
<dbReference type="SUPFAM" id="SSF56112">
    <property type="entry name" value="Protein kinase-like (PK-like)"/>
    <property type="match status" value="1"/>
</dbReference>
<dbReference type="InterPro" id="IPR014001">
    <property type="entry name" value="Helicase_ATP-bd"/>
</dbReference>
<dbReference type="InterPro" id="IPR001650">
    <property type="entry name" value="Helicase_C-like"/>
</dbReference>
<dbReference type="Pfam" id="PF00069">
    <property type="entry name" value="Pkinase"/>
    <property type="match status" value="1"/>
</dbReference>
<dbReference type="GO" id="GO:0005524">
    <property type="term" value="F:ATP binding"/>
    <property type="evidence" value="ECO:0007669"/>
    <property type="project" value="InterPro"/>
</dbReference>
<reference evidence="8" key="1">
    <citation type="submission" date="2022-10" db="EMBL/GenBank/DDBJ databases">
        <authorList>
            <person name="Chen Y."/>
            <person name="Dougan E. K."/>
            <person name="Chan C."/>
            <person name="Rhodes N."/>
            <person name="Thang M."/>
        </authorList>
    </citation>
    <scope>NUCLEOTIDE SEQUENCE</scope>
</reference>
<dbReference type="PROSITE" id="PS00018">
    <property type="entry name" value="EF_HAND_1"/>
    <property type="match status" value="1"/>
</dbReference>
<dbReference type="InterPro" id="IPR049730">
    <property type="entry name" value="SNF2/RAD54-like_C"/>
</dbReference>
<evidence type="ECO:0000259" key="6">
    <source>
        <dbReference type="PROSITE" id="PS51192"/>
    </source>
</evidence>
<reference evidence="9 10" key="2">
    <citation type="submission" date="2024-05" db="EMBL/GenBank/DDBJ databases">
        <authorList>
            <person name="Chen Y."/>
            <person name="Shah S."/>
            <person name="Dougan E. K."/>
            <person name="Thang M."/>
            <person name="Chan C."/>
        </authorList>
    </citation>
    <scope>NUCLEOTIDE SEQUENCE [LARGE SCALE GENOMIC DNA]</scope>
</reference>